<dbReference type="GO" id="GO:0016020">
    <property type="term" value="C:membrane"/>
    <property type="evidence" value="ECO:0007669"/>
    <property type="project" value="TreeGrafter"/>
</dbReference>
<accession>A0A7S2RKS1</accession>
<sequence length="368" mass="42249">MMMHQEESSLCDMYRTCVLCDVSLRDTTHDVGIEGGCAAQQRREELFHSKVDKLFQQEYGLGEFGKVIMKRWLKKMADEPKGLERVRDWILSSVNGKKDVRKFSKWQRECPDLIPGLRSHQFWTNDDLAGLIQNIESRFPRVLEEFEKQSKSEKVFQRYLAPNWVNPKNLAKDGVGSLATSSGDWDVCYLKLHNVDFGENCVLFPVCMELLASLGSRSYCHAFFSVLSPNTHITKHHGPTNKKLRIHLPLIVPPGESSGIRVGSETRFFEAGKCLVFDDSFEHEAFNNHPTQGRVCLIMDYWHPDFSDREISILKFLEKGKLKLAKKVCDNQREEGKDSAGSNFYSLLDHTRKLRKCIPLRDDNTISG</sequence>
<dbReference type="PANTHER" id="PTHR46332:SF5">
    <property type="entry name" value="ASPARTATE BETA-HYDROXYLASE DOMAIN CONTAINING 2"/>
    <property type="match status" value="1"/>
</dbReference>
<dbReference type="InterPro" id="IPR051821">
    <property type="entry name" value="Asp/Asn_beta-hydroxylase"/>
</dbReference>
<dbReference type="Pfam" id="PF05118">
    <property type="entry name" value="Asp_Arg_Hydrox"/>
    <property type="match status" value="1"/>
</dbReference>
<keyword evidence="3" id="KW-0560">Oxidoreductase</keyword>
<dbReference type="InterPro" id="IPR007803">
    <property type="entry name" value="Asp/Arg/Pro-Hydrxlase"/>
</dbReference>
<dbReference type="AlphaFoldDB" id="A0A7S2RKS1"/>
<protein>
    <recommendedName>
        <fullName evidence="4">Aspartyl/asparaginy/proline hydroxylase domain-containing protein</fullName>
    </recommendedName>
</protein>
<evidence type="ECO:0000256" key="1">
    <source>
        <dbReference type="ARBA" id="ARBA00007730"/>
    </source>
</evidence>
<evidence type="ECO:0000313" key="5">
    <source>
        <dbReference type="EMBL" id="CAD9673968.1"/>
    </source>
</evidence>
<name>A0A7S2RKS1_9STRA</name>
<dbReference type="InterPro" id="IPR027443">
    <property type="entry name" value="IPNS-like_sf"/>
</dbReference>
<proteinExistence type="inferred from homology"/>
<evidence type="ECO:0000259" key="4">
    <source>
        <dbReference type="Pfam" id="PF05118"/>
    </source>
</evidence>
<organism evidence="5">
    <name type="scientific">Mucochytrium quahogii</name>
    <dbReference type="NCBI Taxonomy" id="96639"/>
    <lineage>
        <taxon>Eukaryota</taxon>
        <taxon>Sar</taxon>
        <taxon>Stramenopiles</taxon>
        <taxon>Bigyra</taxon>
        <taxon>Labyrinthulomycetes</taxon>
        <taxon>Thraustochytrida</taxon>
        <taxon>Thraustochytriidae</taxon>
        <taxon>Mucochytrium</taxon>
    </lineage>
</organism>
<dbReference type="Gene3D" id="2.60.120.330">
    <property type="entry name" value="B-lactam Antibiotic, Isopenicillin N Synthase, Chain"/>
    <property type="match status" value="1"/>
</dbReference>
<evidence type="ECO:0000256" key="3">
    <source>
        <dbReference type="ARBA" id="ARBA00023002"/>
    </source>
</evidence>
<feature type="domain" description="Aspartyl/asparaginy/proline hydroxylase" evidence="4">
    <location>
        <begin position="142"/>
        <end position="304"/>
    </location>
</feature>
<dbReference type="SUPFAM" id="SSF51197">
    <property type="entry name" value="Clavaminate synthase-like"/>
    <property type="match status" value="1"/>
</dbReference>
<comment type="similarity">
    <text evidence="1">Belongs to the aspartyl/asparaginyl beta-hydroxylase family.</text>
</comment>
<dbReference type="GO" id="GO:0051213">
    <property type="term" value="F:dioxygenase activity"/>
    <property type="evidence" value="ECO:0007669"/>
    <property type="project" value="UniProtKB-KW"/>
</dbReference>
<gene>
    <name evidence="5" type="ORF">QSP1433_LOCUS4521</name>
</gene>
<keyword evidence="2" id="KW-0223">Dioxygenase</keyword>
<dbReference type="EMBL" id="HBHK01007395">
    <property type="protein sequence ID" value="CAD9673968.1"/>
    <property type="molecule type" value="Transcribed_RNA"/>
</dbReference>
<dbReference type="PANTHER" id="PTHR46332">
    <property type="entry name" value="ASPARTATE BETA-HYDROXYLASE DOMAIN-CONTAINING PROTEIN 2"/>
    <property type="match status" value="1"/>
</dbReference>
<evidence type="ECO:0000256" key="2">
    <source>
        <dbReference type="ARBA" id="ARBA00022964"/>
    </source>
</evidence>
<reference evidence="5" key="1">
    <citation type="submission" date="2021-01" db="EMBL/GenBank/DDBJ databases">
        <authorList>
            <person name="Corre E."/>
            <person name="Pelletier E."/>
            <person name="Niang G."/>
            <person name="Scheremetjew M."/>
            <person name="Finn R."/>
            <person name="Kale V."/>
            <person name="Holt S."/>
            <person name="Cochrane G."/>
            <person name="Meng A."/>
            <person name="Brown T."/>
            <person name="Cohen L."/>
        </authorList>
    </citation>
    <scope>NUCLEOTIDE SEQUENCE</scope>
    <source>
        <strain evidence="5">NY070348D</strain>
    </source>
</reference>